<dbReference type="eggNOG" id="COG0494">
    <property type="taxonomic scope" value="Bacteria"/>
</dbReference>
<dbReference type="SUPFAM" id="SSF55811">
    <property type="entry name" value="Nudix"/>
    <property type="match status" value="1"/>
</dbReference>
<dbReference type="Proteomes" id="UP000182690">
    <property type="component" value="Unassembled WGS sequence"/>
</dbReference>
<evidence type="ECO:0000313" key="5">
    <source>
        <dbReference type="Proteomes" id="UP000182690"/>
    </source>
</evidence>
<dbReference type="InterPro" id="IPR015797">
    <property type="entry name" value="NUDIX_hydrolase-like_dom_sf"/>
</dbReference>
<organism evidence="4 5">
    <name type="scientific">Leucobacter chromiiresistens</name>
    <dbReference type="NCBI Taxonomy" id="1079994"/>
    <lineage>
        <taxon>Bacteria</taxon>
        <taxon>Bacillati</taxon>
        <taxon>Actinomycetota</taxon>
        <taxon>Actinomycetes</taxon>
        <taxon>Micrococcales</taxon>
        <taxon>Microbacteriaceae</taxon>
        <taxon>Leucobacter</taxon>
    </lineage>
</organism>
<dbReference type="InterPro" id="IPR000086">
    <property type="entry name" value="NUDIX_hydrolase_dom"/>
</dbReference>
<comment type="cofactor">
    <cofactor evidence="1">
        <name>Mg(2+)</name>
        <dbReference type="ChEBI" id="CHEBI:18420"/>
    </cofactor>
</comment>
<evidence type="ECO:0000256" key="1">
    <source>
        <dbReference type="ARBA" id="ARBA00001946"/>
    </source>
</evidence>
<accession>A0A1H1BET7</accession>
<keyword evidence="2" id="KW-0378">Hydrolase</keyword>
<dbReference type="GO" id="GO:0016787">
    <property type="term" value="F:hydrolase activity"/>
    <property type="evidence" value="ECO:0007669"/>
    <property type="project" value="UniProtKB-KW"/>
</dbReference>
<dbReference type="RefSeq" id="WP_010156372.1">
    <property type="nucleotide sequence ID" value="NZ_FNKB01000002.1"/>
</dbReference>
<evidence type="ECO:0000259" key="3">
    <source>
        <dbReference type="PROSITE" id="PS51462"/>
    </source>
</evidence>
<dbReference type="PANTHER" id="PTHR43046">
    <property type="entry name" value="GDP-MANNOSE MANNOSYL HYDROLASE"/>
    <property type="match status" value="1"/>
</dbReference>
<reference evidence="4 5" key="1">
    <citation type="submission" date="2016-10" db="EMBL/GenBank/DDBJ databases">
        <authorList>
            <person name="de Groot N.N."/>
        </authorList>
    </citation>
    <scope>NUCLEOTIDE SEQUENCE [LARGE SCALE GENOMIC DNA]</scope>
    <source>
        <strain evidence="4 5">DSM 22788</strain>
    </source>
</reference>
<proteinExistence type="predicted"/>
<feature type="domain" description="Nudix hydrolase" evidence="3">
    <location>
        <begin position="7"/>
        <end position="138"/>
    </location>
</feature>
<dbReference type="InterPro" id="IPR020084">
    <property type="entry name" value="NUDIX_hydrolase_CS"/>
</dbReference>
<dbReference type="Gene3D" id="3.90.79.10">
    <property type="entry name" value="Nucleoside Triphosphate Pyrophosphohydrolase"/>
    <property type="match status" value="1"/>
</dbReference>
<dbReference type="PROSITE" id="PS51462">
    <property type="entry name" value="NUDIX"/>
    <property type="match status" value="1"/>
</dbReference>
<dbReference type="AlphaFoldDB" id="A0A1H1BET7"/>
<protein>
    <submittedName>
        <fullName evidence="4">ADP-ribose pyrophosphatase YjhB, NUDIX family</fullName>
    </submittedName>
</protein>
<dbReference type="EMBL" id="FNKB01000002">
    <property type="protein sequence ID" value="SDQ50432.1"/>
    <property type="molecule type" value="Genomic_DNA"/>
</dbReference>
<dbReference type="CDD" id="cd04690">
    <property type="entry name" value="NUDIX_Hydrolase"/>
    <property type="match status" value="1"/>
</dbReference>
<sequence length="140" mass="14907">MSADAGERVIRVSAVVMRDAAGRVLNVRKRGTAALMLPGGKHEPGEAAIDTAVREFGEELGVQLDRSRLRELGVFRASAANEPGHVVEATVFEHPLVPDALSAGPQAEIAALEWVDPGAARPDMAPLNTEHIFPALRADR</sequence>
<gene>
    <name evidence="4" type="ORF">SAMN04488565_2776</name>
</gene>
<evidence type="ECO:0000256" key="2">
    <source>
        <dbReference type="ARBA" id="ARBA00022801"/>
    </source>
</evidence>
<name>A0A1H1BET7_9MICO</name>
<evidence type="ECO:0000313" key="4">
    <source>
        <dbReference type="EMBL" id="SDQ50432.1"/>
    </source>
</evidence>
<dbReference type="PANTHER" id="PTHR43046:SF2">
    <property type="entry name" value="8-OXO-DGTP DIPHOSPHATASE-RELATED"/>
    <property type="match status" value="1"/>
</dbReference>
<dbReference type="Pfam" id="PF00293">
    <property type="entry name" value="NUDIX"/>
    <property type="match status" value="1"/>
</dbReference>
<dbReference type="PROSITE" id="PS00893">
    <property type="entry name" value="NUDIX_BOX"/>
    <property type="match status" value="1"/>
</dbReference>
<dbReference type="STRING" id="1079994.SAMN04488565_2776"/>